<evidence type="ECO:0000259" key="9">
    <source>
        <dbReference type="Pfam" id="PF12704"/>
    </source>
</evidence>
<gene>
    <name evidence="10" type="ORF">CVU83_01060</name>
</gene>
<dbReference type="InterPro" id="IPR025857">
    <property type="entry name" value="MacB_PCD"/>
</dbReference>
<evidence type="ECO:0000256" key="1">
    <source>
        <dbReference type="ARBA" id="ARBA00004651"/>
    </source>
</evidence>
<dbReference type="GO" id="GO:0022857">
    <property type="term" value="F:transmembrane transporter activity"/>
    <property type="evidence" value="ECO:0007669"/>
    <property type="project" value="TreeGrafter"/>
</dbReference>
<evidence type="ECO:0000256" key="5">
    <source>
        <dbReference type="ARBA" id="ARBA00023136"/>
    </source>
</evidence>
<comment type="caution">
    <text evidence="10">The sequence shown here is derived from an EMBL/GenBank/DDBJ whole genome shotgun (WGS) entry which is preliminary data.</text>
</comment>
<dbReference type="AlphaFoldDB" id="A0A2N2E295"/>
<dbReference type="PANTHER" id="PTHR30572:SF4">
    <property type="entry name" value="ABC TRANSPORTER PERMEASE YTRF"/>
    <property type="match status" value="1"/>
</dbReference>
<evidence type="ECO:0000259" key="8">
    <source>
        <dbReference type="Pfam" id="PF02687"/>
    </source>
</evidence>
<evidence type="ECO:0000313" key="11">
    <source>
        <dbReference type="Proteomes" id="UP000233325"/>
    </source>
</evidence>
<dbReference type="InterPro" id="IPR050250">
    <property type="entry name" value="Macrolide_Exporter_MacB"/>
</dbReference>
<evidence type="ECO:0000256" key="7">
    <source>
        <dbReference type="SAM" id="Phobius"/>
    </source>
</evidence>
<keyword evidence="3 7" id="KW-0812">Transmembrane</keyword>
<dbReference type="EMBL" id="PHAH01000010">
    <property type="protein sequence ID" value="PKM88806.1"/>
    <property type="molecule type" value="Genomic_DNA"/>
</dbReference>
<protein>
    <recommendedName>
        <fullName evidence="12">Multidrug ABC transporter substrate-binding protein</fullName>
    </recommendedName>
</protein>
<keyword evidence="5 7" id="KW-0472">Membrane</keyword>
<sequence length="413" mass="45028">MNDIFERLVVAGQLALRSLRLNLVRTSLTVLGVVIGVAAIIIVFAAGDGVSRLISGELESYGTNVIQTEIKTPGKETPTAAGVTSLKLSDMEAINKIDNITTSYAASLGQQKVSYAAESKKIFVFGVSAPYPEIDSKTKLASGEFFSEEQDRGQALVVVLGSAIKDYLFGDSEAVGKAVRLGTLKFQVIGVLEEQGGAISFLNFDDMAYIPINTLHKRILGIDYAMYFMHQVRDVDAADETVGEIESLLRERHEITDPTKDDFRVSTMAEMLDTLGVVTTAVTLLLLMIVLISLLVGGVGIMNIMYVTVTERTPEIGLRKAMGATQRDVTYQFLIESLLITFWGWLLGVIMGVLVSYVLSLVAQNFGFNWQLAFPWQGIGVSFIFSILCGLLFGYRPAKQAARLDPVAALRVE</sequence>
<dbReference type="GO" id="GO:0005886">
    <property type="term" value="C:plasma membrane"/>
    <property type="evidence" value="ECO:0007669"/>
    <property type="project" value="UniProtKB-SubCell"/>
</dbReference>
<keyword evidence="4 7" id="KW-1133">Transmembrane helix</keyword>
<feature type="transmembrane region" description="Helical" evidence="7">
    <location>
        <begin position="284"/>
        <end position="309"/>
    </location>
</feature>
<dbReference type="InterPro" id="IPR003838">
    <property type="entry name" value="ABC3_permease_C"/>
</dbReference>
<accession>A0A2N2E295</accession>
<reference evidence="10 11" key="1">
    <citation type="journal article" date="2017" name="ISME J.">
        <title>Potential for microbial H2 and metal transformations associated with novel bacteria and archaea in deep terrestrial subsurface sediments.</title>
        <authorList>
            <person name="Hernsdorf A.W."/>
            <person name="Amano Y."/>
            <person name="Miyakawa K."/>
            <person name="Ise K."/>
            <person name="Suzuki Y."/>
            <person name="Anantharaman K."/>
            <person name="Probst A."/>
            <person name="Burstein D."/>
            <person name="Thomas B.C."/>
            <person name="Banfield J.F."/>
        </authorList>
    </citation>
    <scope>NUCLEOTIDE SEQUENCE [LARGE SCALE GENOMIC DNA]</scope>
    <source>
        <strain evidence="10">HGW-Falkowbacteria-2</strain>
    </source>
</reference>
<evidence type="ECO:0000256" key="3">
    <source>
        <dbReference type="ARBA" id="ARBA00022692"/>
    </source>
</evidence>
<evidence type="ECO:0000313" key="10">
    <source>
        <dbReference type="EMBL" id="PKM88806.1"/>
    </source>
</evidence>
<evidence type="ECO:0000256" key="2">
    <source>
        <dbReference type="ARBA" id="ARBA00022475"/>
    </source>
</evidence>
<dbReference type="Pfam" id="PF02687">
    <property type="entry name" value="FtsX"/>
    <property type="match status" value="1"/>
</dbReference>
<feature type="domain" description="ABC3 transporter permease C-terminal" evidence="8">
    <location>
        <begin position="288"/>
        <end position="406"/>
    </location>
</feature>
<dbReference type="PANTHER" id="PTHR30572">
    <property type="entry name" value="MEMBRANE COMPONENT OF TRANSPORTER-RELATED"/>
    <property type="match status" value="1"/>
</dbReference>
<comment type="similarity">
    <text evidence="6">Belongs to the ABC-4 integral membrane protein family.</text>
</comment>
<feature type="transmembrane region" description="Helical" evidence="7">
    <location>
        <begin position="374"/>
        <end position="395"/>
    </location>
</feature>
<organism evidence="10 11">
    <name type="scientific">Candidatus Falkowbacteria bacterium HGW-Falkowbacteria-2</name>
    <dbReference type="NCBI Taxonomy" id="2013769"/>
    <lineage>
        <taxon>Bacteria</taxon>
        <taxon>Candidatus Falkowiibacteriota</taxon>
    </lineage>
</organism>
<evidence type="ECO:0000256" key="4">
    <source>
        <dbReference type="ARBA" id="ARBA00022989"/>
    </source>
</evidence>
<proteinExistence type="inferred from homology"/>
<comment type="subcellular location">
    <subcellularLocation>
        <location evidence="1">Cell membrane</location>
        <topology evidence="1">Multi-pass membrane protein</topology>
    </subcellularLocation>
</comment>
<evidence type="ECO:0000256" key="6">
    <source>
        <dbReference type="ARBA" id="ARBA00038076"/>
    </source>
</evidence>
<dbReference type="Proteomes" id="UP000233325">
    <property type="component" value="Unassembled WGS sequence"/>
</dbReference>
<keyword evidence="2" id="KW-1003">Cell membrane</keyword>
<feature type="domain" description="MacB-like periplasmic core" evidence="9">
    <location>
        <begin position="26"/>
        <end position="247"/>
    </location>
</feature>
<dbReference type="Pfam" id="PF12704">
    <property type="entry name" value="MacB_PCD"/>
    <property type="match status" value="1"/>
</dbReference>
<evidence type="ECO:0008006" key="12">
    <source>
        <dbReference type="Google" id="ProtNLM"/>
    </source>
</evidence>
<name>A0A2N2E295_9BACT</name>
<feature type="transmembrane region" description="Helical" evidence="7">
    <location>
        <begin position="23"/>
        <end position="46"/>
    </location>
</feature>
<feature type="transmembrane region" description="Helical" evidence="7">
    <location>
        <begin position="329"/>
        <end position="362"/>
    </location>
</feature>